<dbReference type="Proteomes" id="UP000315289">
    <property type="component" value="Unassembled WGS sequence"/>
</dbReference>
<proteinExistence type="predicted"/>
<comment type="caution">
    <text evidence="1">The sequence shown here is derived from an EMBL/GenBank/DDBJ whole genome shotgun (WGS) entry which is preliminary data.</text>
</comment>
<evidence type="ECO:0000313" key="1">
    <source>
        <dbReference type="EMBL" id="TVP40865.1"/>
    </source>
</evidence>
<name>A0A557SW79_9ARCH</name>
<gene>
    <name evidence="1" type="ORF">NARC_50046</name>
</gene>
<keyword evidence="2" id="KW-1185">Reference proteome</keyword>
<dbReference type="AlphaFoldDB" id="A0A557SW79"/>
<accession>A0A557SW79</accession>
<organism evidence="1 2">
    <name type="scientific">Candidatus Nitrosocosmicus arcticus</name>
    <dbReference type="NCBI Taxonomy" id="2035267"/>
    <lineage>
        <taxon>Archaea</taxon>
        <taxon>Nitrososphaerota</taxon>
        <taxon>Nitrososphaeria</taxon>
        <taxon>Nitrososphaerales</taxon>
        <taxon>Nitrososphaeraceae</taxon>
        <taxon>Candidatus Nitrosocosmicus</taxon>
    </lineage>
</organism>
<dbReference type="EMBL" id="VOAH01000005">
    <property type="protein sequence ID" value="TVP40865.1"/>
    <property type="molecule type" value="Genomic_DNA"/>
</dbReference>
<sequence length="133" mass="15755">MYLKSAEKKDLQLSNNSKMMDKKNNIEKVEVVPKKDKWLRNIKESWRNVQCTCGSKFHFDGNIDKLFEWENIHLRHFASDSDNHSIISFYPTDMIIYYHSTSGYVIERRKHKSHEINEINQSLMTGRVTMTGV</sequence>
<reference evidence="1 2" key="1">
    <citation type="journal article" date="2019" name="Front. Microbiol.">
        <title>Ammonia Oxidation by the Arctic Terrestrial Thaumarchaeote Candidatus Nitrosocosmicus arcticus Is Stimulated by Increasing Temperatures.</title>
        <authorList>
            <person name="Alves R.J.E."/>
            <person name="Kerou M."/>
            <person name="Zappe A."/>
            <person name="Bittner R."/>
            <person name="Abby S.S."/>
            <person name="Schmidt H.A."/>
            <person name="Pfeifer K."/>
            <person name="Schleper C."/>
        </authorList>
    </citation>
    <scope>NUCLEOTIDE SEQUENCE [LARGE SCALE GENOMIC DNA]</scope>
    <source>
        <strain evidence="1 2">Kfb</strain>
    </source>
</reference>
<protein>
    <submittedName>
        <fullName evidence="1">Uncharacterized protein</fullName>
    </submittedName>
</protein>
<evidence type="ECO:0000313" key="2">
    <source>
        <dbReference type="Proteomes" id="UP000315289"/>
    </source>
</evidence>